<organism evidence="3 4">
    <name type="scientific">Heterocephalus glaber</name>
    <name type="common">Naked mole rat</name>
    <dbReference type="NCBI Taxonomy" id="10181"/>
    <lineage>
        <taxon>Eukaryota</taxon>
        <taxon>Metazoa</taxon>
        <taxon>Chordata</taxon>
        <taxon>Craniata</taxon>
        <taxon>Vertebrata</taxon>
        <taxon>Euteleostomi</taxon>
        <taxon>Mammalia</taxon>
        <taxon>Eutheria</taxon>
        <taxon>Euarchontoglires</taxon>
        <taxon>Glires</taxon>
        <taxon>Rodentia</taxon>
        <taxon>Hystricomorpha</taxon>
        <taxon>Bathyergidae</taxon>
        <taxon>Heterocephalus</taxon>
    </lineage>
</organism>
<dbReference type="InterPro" id="IPR003322">
    <property type="entry name" value="B_retro_matrix"/>
</dbReference>
<dbReference type="InterPro" id="IPR050195">
    <property type="entry name" value="Primate_lentivir_Gag_pol-like"/>
</dbReference>
<feature type="domain" description="Beta-retroviral matrix protein" evidence="2">
    <location>
        <begin position="7"/>
        <end position="90"/>
    </location>
</feature>
<feature type="compositionally biased region" description="Basic and acidic residues" evidence="1">
    <location>
        <begin position="90"/>
        <end position="99"/>
    </location>
</feature>
<accession>A0AAX6R7W0</accession>
<dbReference type="Pfam" id="PF02337">
    <property type="entry name" value="Gag_p10"/>
    <property type="match status" value="1"/>
</dbReference>
<evidence type="ECO:0000259" key="2">
    <source>
        <dbReference type="Pfam" id="PF02337"/>
    </source>
</evidence>
<dbReference type="GeneID" id="110343914"/>
<evidence type="ECO:0000313" key="4">
    <source>
        <dbReference type="RefSeq" id="XP_021092000.1"/>
    </source>
</evidence>
<keyword evidence="3" id="KW-1185">Reference proteome</keyword>
<sequence length="178" mass="19565">MGNGNSRMLFEHMLKNTLLARGAKVGRQQLCNFLEFVEKVCPWSSEEGTVDLEVWNKVGRQLQDYYDGHGPTKVPIDAFSLWALIRDSLDPRHEGERVEGPSSPSSEEPDKADVPEVVPPPPIESGTKPSAPPVYADVESALRKGFFPDEGALNPGDADDLEEEAARYNSEDCPPPTS</sequence>
<dbReference type="Gene3D" id="1.10.150.490">
    <property type="entry name" value="Retroviral GAG p10 protein"/>
    <property type="match status" value="1"/>
</dbReference>
<proteinExistence type="predicted"/>
<name>A0AAX6R7W0_HETGA</name>
<evidence type="ECO:0000256" key="1">
    <source>
        <dbReference type="SAM" id="MobiDB-lite"/>
    </source>
</evidence>
<dbReference type="PANTHER" id="PTHR40389">
    <property type="entry name" value="ENDOGENOUS RETROVIRUS GROUP K MEMBER 24 GAG POLYPROTEIN-RELATED"/>
    <property type="match status" value="1"/>
</dbReference>
<evidence type="ECO:0000313" key="3">
    <source>
        <dbReference type="Proteomes" id="UP000694906"/>
    </source>
</evidence>
<dbReference type="InterPro" id="IPR038124">
    <property type="entry name" value="B_retro_matrix_sf"/>
</dbReference>
<reference evidence="4" key="1">
    <citation type="submission" date="2025-08" db="UniProtKB">
        <authorList>
            <consortium name="RefSeq"/>
        </authorList>
    </citation>
    <scope>IDENTIFICATION</scope>
</reference>
<protein>
    <submittedName>
        <fullName evidence="4">Endogenous retrovirus group K member 24 Gag polyprotein-like</fullName>
    </submittedName>
</protein>
<dbReference type="GO" id="GO:0005198">
    <property type="term" value="F:structural molecule activity"/>
    <property type="evidence" value="ECO:0007669"/>
    <property type="project" value="InterPro"/>
</dbReference>
<dbReference type="RefSeq" id="XP_021092000.1">
    <property type="nucleotide sequence ID" value="XM_021236341.1"/>
</dbReference>
<dbReference type="AlphaFoldDB" id="A0AAX6R7W0"/>
<dbReference type="SUPFAM" id="SSF47836">
    <property type="entry name" value="Retroviral matrix proteins"/>
    <property type="match status" value="1"/>
</dbReference>
<dbReference type="InterPro" id="IPR010999">
    <property type="entry name" value="Retrovr_matrix"/>
</dbReference>
<feature type="region of interest" description="Disordered" evidence="1">
    <location>
        <begin position="90"/>
        <end position="178"/>
    </location>
</feature>
<gene>
    <name evidence="4" type="primary">LOC110343914</name>
</gene>
<dbReference type="Proteomes" id="UP000694906">
    <property type="component" value="Unplaced"/>
</dbReference>
<dbReference type="PANTHER" id="PTHR40389:SF3">
    <property type="entry name" value="IGE-BINDING PROTEIN"/>
    <property type="match status" value="1"/>
</dbReference>